<gene>
    <name evidence="3" type="ORF">OSB1V03_LOCUS7547</name>
</gene>
<evidence type="ECO:0000259" key="2">
    <source>
        <dbReference type="Pfam" id="PF00135"/>
    </source>
</evidence>
<dbReference type="Gene3D" id="3.40.50.1820">
    <property type="entry name" value="alpha/beta hydrolase"/>
    <property type="match status" value="1"/>
</dbReference>
<evidence type="ECO:0000313" key="4">
    <source>
        <dbReference type="Proteomes" id="UP000759131"/>
    </source>
</evidence>
<organism evidence="3">
    <name type="scientific">Medioppia subpectinata</name>
    <dbReference type="NCBI Taxonomy" id="1979941"/>
    <lineage>
        <taxon>Eukaryota</taxon>
        <taxon>Metazoa</taxon>
        <taxon>Ecdysozoa</taxon>
        <taxon>Arthropoda</taxon>
        <taxon>Chelicerata</taxon>
        <taxon>Arachnida</taxon>
        <taxon>Acari</taxon>
        <taxon>Acariformes</taxon>
        <taxon>Sarcoptiformes</taxon>
        <taxon>Oribatida</taxon>
        <taxon>Brachypylina</taxon>
        <taxon>Oppioidea</taxon>
        <taxon>Oppiidae</taxon>
        <taxon>Medioppia</taxon>
    </lineage>
</organism>
<dbReference type="EMBL" id="OC859021">
    <property type="protein sequence ID" value="CAD7627117.1"/>
    <property type="molecule type" value="Genomic_DNA"/>
</dbReference>
<protein>
    <recommendedName>
        <fullName evidence="2">Carboxylesterase type B domain-containing protein</fullName>
    </recommendedName>
</protein>
<dbReference type="SUPFAM" id="SSF53474">
    <property type="entry name" value="alpha/beta-Hydrolases"/>
    <property type="match status" value="1"/>
</dbReference>
<dbReference type="OrthoDB" id="6506828at2759"/>
<proteinExistence type="predicted"/>
<keyword evidence="4" id="KW-1185">Reference proteome</keyword>
<dbReference type="InterPro" id="IPR002018">
    <property type="entry name" value="CarbesteraseB"/>
</dbReference>
<accession>A0A7R9KPR3</accession>
<name>A0A7R9KPR3_9ACAR</name>
<dbReference type="Pfam" id="PF00135">
    <property type="entry name" value="COesterase"/>
    <property type="match status" value="1"/>
</dbReference>
<dbReference type="EMBL" id="CAJPIZ010004446">
    <property type="protein sequence ID" value="CAG2107547.1"/>
    <property type="molecule type" value="Genomic_DNA"/>
</dbReference>
<sequence length="124" mass="14558">MVAKSGELGYKQINIQNVTNFYLKNINTTDESALFWAFHRFASDMALNCPTYLFGQQFARNVENHTRNVQFYELIYGHRSNIEAFGYDPDTMRIEHNIDMPYVFGIPFNHGWAYIKRTTIGRSF</sequence>
<dbReference type="AlphaFoldDB" id="A0A7R9KPR3"/>
<evidence type="ECO:0000313" key="3">
    <source>
        <dbReference type="EMBL" id="CAD7627117.1"/>
    </source>
</evidence>
<reference evidence="3" key="1">
    <citation type="submission" date="2020-11" db="EMBL/GenBank/DDBJ databases">
        <authorList>
            <person name="Tran Van P."/>
        </authorList>
    </citation>
    <scope>NUCLEOTIDE SEQUENCE</scope>
</reference>
<dbReference type="Proteomes" id="UP000759131">
    <property type="component" value="Unassembled WGS sequence"/>
</dbReference>
<dbReference type="InterPro" id="IPR029058">
    <property type="entry name" value="AB_hydrolase_fold"/>
</dbReference>
<evidence type="ECO:0000256" key="1">
    <source>
        <dbReference type="ARBA" id="ARBA00023180"/>
    </source>
</evidence>
<keyword evidence="1" id="KW-0325">Glycoprotein</keyword>
<feature type="domain" description="Carboxylesterase type B" evidence="2">
    <location>
        <begin position="15"/>
        <end position="109"/>
    </location>
</feature>